<reference evidence="4" key="1">
    <citation type="journal article" date="2019" name="Int. J. Syst. Evol. Microbiol.">
        <title>The Global Catalogue of Microorganisms (GCM) 10K type strain sequencing project: providing services to taxonomists for standard genome sequencing and annotation.</title>
        <authorList>
            <consortium name="The Broad Institute Genomics Platform"/>
            <consortium name="The Broad Institute Genome Sequencing Center for Infectious Disease"/>
            <person name="Wu L."/>
            <person name="Ma J."/>
        </authorList>
    </citation>
    <scope>NUCLEOTIDE SEQUENCE [LARGE SCALE GENOMIC DNA]</scope>
    <source>
        <strain evidence="4">NBRC 102407</strain>
    </source>
</reference>
<evidence type="ECO:0000259" key="2">
    <source>
        <dbReference type="PROSITE" id="PS51832"/>
    </source>
</evidence>
<accession>A0ABQ6FDG0</accession>
<organism evidence="3 4">
    <name type="scientific">Zoogloea oryzae</name>
    <dbReference type="NCBI Taxonomy" id="310767"/>
    <lineage>
        <taxon>Bacteria</taxon>
        <taxon>Pseudomonadati</taxon>
        <taxon>Pseudomonadota</taxon>
        <taxon>Betaproteobacteria</taxon>
        <taxon>Rhodocyclales</taxon>
        <taxon>Zoogloeaceae</taxon>
        <taxon>Zoogloea</taxon>
    </lineage>
</organism>
<proteinExistence type="predicted"/>
<name>A0ABQ6FDG0_9RHOO</name>
<comment type="caution">
    <text evidence="3">The sequence shown here is derived from an EMBL/GenBank/DDBJ whole genome shotgun (WGS) entry which is preliminary data.</text>
</comment>
<gene>
    <name evidence="3" type="ORF">GCM10007933_30840</name>
</gene>
<keyword evidence="4" id="KW-1185">Reference proteome</keyword>
<evidence type="ECO:0000313" key="4">
    <source>
        <dbReference type="Proteomes" id="UP001157167"/>
    </source>
</evidence>
<dbReference type="Gene3D" id="1.10.3210.10">
    <property type="entry name" value="Hypothetical protein af1432"/>
    <property type="match status" value="1"/>
</dbReference>
<feature type="domain" description="HD-GYP" evidence="2">
    <location>
        <begin position="69"/>
        <end position="266"/>
    </location>
</feature>
<keyword evidence="1" id="KW-0175">Coiled coil</keyword>
<evidence type="ECO:0000256" key="1">
    <source>
        <dbReference type="SAM" id="Coils"/>
    </source>
</evidence>
<dbReference type="PROSITE" id="PS51832">
    <property type="entry name" value="HD_GYP"/>
    <property type="match status" value="1"/>
</dbReference>
<protein>
    <recommendedName>
        <fullName evidence="2">HD-GYP domain-containing protein</fullName>
    </recommendedName>
</protein>
<dbReference type="InterPro" id="IPR037522">
    <property type="entry name" value="HD_GYP_dom"/>
</dbReference>
<evidence type="ECO:0000313" key="3">
    <source>
        <dbReference type="EMBL" id="GLT23617.1"/>
    </source>
</evidence>
<dbReference type="CDD" id="cd00077">
    <property type="entry name" value="HDc"/>
    <property type="match status" value="1"/>
</dbReference>
<dbReference type="RefSeq" id="WP_153159435.1">
    <property type="nucleotide sequence ID" value="NZ_BSPX01000054.1"/>
</dbReference>
<dbReference type="Proteomes" id="UP001157167">
    <property type="component" value="Unassembled WGS sequence"/>
</dbReference>
<dbReference type="Pfam" id="PF13487">
    <property type="entry name" value="HD_5"/>
    <property type="match status" value="1"/>
</dbReference>
<feature type="coiled-coil region" evidence="1">
    <location>
        <begin position="27"/>
        <end position="75"/>
    </location>
</feature>
<dbReference type="SUPFAM" id="SSF109604">
    <property type="entry name" value="HD-domain/PDEase-like"/>
    <property type="match status" value="1"/>
</dbReference>
<dbReference type="InterPro" id="IPR003607">
    <property type="entry name" value="HD/PDEase_dom"/>
</dbReference>
<sequence length="284" mass="31330">MPTQHSDLYHSGPFELGGCGNDLVLGRDELSRRLEREQREKADAQIHLARLSSEAQQLRAQRDEALRALDMANQNAVFQLAKAAEEKDGEAGQHMRRIGVIAGMIAEAIGCSEHFCELICDAAQLHDIGKIGIHESILSKPGALTIDEWKLVREHSRIGAGILSAFKSPMMDLAAEISMSHHEHYSGAGYPLGLVGEAIPLAGRIVGLADFFDSLTMDRCYRKAVSDDQALAMIAERRGEQFDPRIVDAFLCIADQVILARDSINEIEAICDLPDIHGDWWMAF</sequence>
<dbReference type="EMBL" id="BSPX01000054">
    <property type="protein sequence ID" value="GLT23617.1"/>
    <property type="molecule type" value="Genomic_DNA"/>
</dbReference>
<dbReference type="PANTHER" id="PTHR45228">
    <property type="entry name" value="CYCLIC DI-GMP PHOSPHODIESTERASE TM_0186-RELATED"/>
    <property type="match status" value="1"/>
</dbReference>
<dbReference type="SMART" id="SM00471">
    <property type="entry name" value="HDc"/>
    <property type="match status" value="1"/>
</dbReference>
<dbReference type="PANTHER" id="PTHR45228:SF8">
    <property type="entry name" value="TWO-COMPONENT RESPONSE REGULATOR-RELATED"/>
    <property type="match status" value="1"/>
</dbReference>
<dbReference type="InterPro" id="IPR052020">
    <property type="entry name" value="Cyclic_di-GMP/3'3'-cGAMP_PDE"/>
</dbReference>